<dbReference type="Proteomes" id="UP000192085">
    <property type="component" value="Chromosome"/>
</dbReference>
<name>A0A1V0NDZ5_LACLL</name>
<dbReference type="AlphaFoldDB" id="A0A1V0NDZ5"/>
<proteinExistence type="predicted"/>
<keyword evidence="1" id="KW-1133">Transmembrane helix</keyword>
<keyword evidence="1" id="KW-0472">Membrane</keyword>
<protein>
    <submittedName>
        <fullName evidence="2">Prophage protein</fullName>
    </submittedName>
</protein>
<organism evidence="2 3">
    <name type="scientific">Lactococcus lactis subsp. lactis</name>
    <name type="common">Streptococcus lactis</name>
    <dbReference type="NCBI Taxonomy" id="1360"/>
    <lineage>
        <taxon>Bacteria</taxon>
        <taxon>Bacillati</taxon>
        <taxon>Bacillota</taxon>
        <taxon>Bacilli</taxon>
        <taxon>Lactobacillales</taxon>
        <taxon>Streptococcaceae</taxon>
        <taxon>Lactococcus</taxon>
    </lineage>
</organism>
<keyword evidence="1" id="KW-0812">Transmembrane</keyword>
<feature type="transmembrane region" description="Helical" evidence="1">
    <location>
        <begin position="7"/>
        <end position="26"/>
    </location>
</feature>
<reference evidence="2 3" key="1">
    <citation type="journal article" date="2017" name="BMC Genomics">
        <title>Comparative and functional genomics of the Lactococcus lactis taxon; insights into evolution and niche adaptation.</title>
        <authorList>
            <person name="Kelleher P."/>
            <person name="Bottacini F."/>
            <person name="Mahony J."/>
            <person name="Kilcawley K.N."/>
            <person name="van Sinderen D."/>
        </authorList>
    </citation>
    <scope>NUCLEOTIDE SEQUENCE [LARGE SCALE GENOMIC DNA]</scope>
    <source>
        <strain evidence="2 3">275</strain>
    </source>
</reference>
<accession>A0A1V0NDZ5</accession>
<evidence type="ECO:0000313" key="2">
    <source>
        <dbReference type="EMBL" id="ARD98140.1"/>
    </source>
</evidence>
<sequence>MIANIIILAYVLFLILGMFITPYAIGKPRSPISIGTATFNILFGIAFLISLYFKLIN</sequence>
<evidence type="ECO:0000313" key="3">
    <source>
        <dbReference type="Proteomes" id="UP000192085"/>
    </source>
</evidence>
<gene>
    <name evidence="2" type="ORF">LL275_0504</name>
</gene>
<dbReference type="EMBL" id="CP015897">
    <property type="protein sequence ID" value="ARD98140.1"/>
    <property type="molecule type" value="Genomic_DNA"/>
</dbReference>
<feature type="transmembrane region" description="Helical" evidence="1">
    <location>
        <begin position="32"/>
        <end position="53"/>
    </location>
</feature>
<evidence type="ECO:0000256" key="1">
    <source>
        <dbReference type="SAM" id="Phobius"/>
    </source>
</evidence>